<comment type="similarity">
    <text evidence="5">Belongs to the CAF1 family.</text>
</comment>
<evidence type="ECO:0000256" key="10">
    <source>
        <dbReference type="ARBA" id="ARBA00022723"/>
    </source>
</evidence>
<keyword evidence="8" id="KW-0963">Cytoplasm</keyword>
<dbReference type="EMBL" id="SDAM02000148">
    <property type="protein sequence ID" value="KAH6827483.1"/>
    <property type="molecule type" value="Genomic_DNA"/>
</dbReference>
<dbReference type="InterPro" id="IPR006941">
    <property type="entry name" value="RNase_CAF1"/>
</dbReference>
<comment type="subunit">
    <text evidence="6">Component of the CCR4-NOT complex, at least composed of CRR4 and CAF1 proteins.</text>
</comment>
<dbReference type="EC" id="3.1.13.4" evidence="7"/>
<dbReference type="PANTHER" id="PTHR10797">
    <property type="entry name" value="CCR4-NOT TRANSCRIPTION COMPLEX SUBUNIT"/>
    <property type="match status" value="1"/>
</dbReference>
<evidence type="ECO:0000256" key="8">
    <source>
        <dbReference type="ARBA" id="ARBA00022490"/>
    </source>
</evidence>
<keyword evidence="19" id="KW-1185">Reference proteome</keyword>
<comment type="function">
    <text evidence="17">Ubiquitous transcription factor required for a diverse set of processes. It is a component of the CCR4 complex involved in the control of gene expression.</text>
</comment>
<dbReference type="GO" id="GO:0046872">
    <property type="term" value="F:metal ion binding"/>
    <property type="evidence" value="ECO:0007669"/>
    <property type="project" value="UniProtKB-KW"/>
</dbReference>
<dbReference type="InterPro" id="IPR012337">
    <property type="entry name" value="RNaseH-like_sf"/>
</dbReference>
<evidence type="ECO:0000256" key="7">
    <source>
        <dbReference type="ARBA" id="ARBA00012161"/>
    </source>
</evidence>
<keyword evidence="9" id="KW-0540">Nuclease</keyword>
<evidence type="ECO:0000256" key="12">
    <source>
        <dbReference type="ARBA" id="ARBA00022839"/>
    </source>
</evidence>
<keyword evidence="11" id="KW-0378">Hydrolase</keyword>
<dbReference type="Proteomes" id="UP001190926">
    <property type="component" value="Unassembled WGS sequence"/>
</dbReference>
<evidence type="ECO:0000256" key="13">
    <source>
        <dbReference type="ARBA" id="ARBA00022884"/>
    </source>
</evidence>
<keyword evidence="12" id="KW-0269">Exonuclease</keyword>
<dbReference type="InterPro" id="IPR036397">
    <property type="entry name" value="RNaseH_sf"/>
</dbReference>
<organism evidence="18 19">
    <name type="scientific">Perilla frutescens var. hirtella</name>
    <name type="common">Perilla citriodora</name>
    <name type="synonym">Perilla setoyensis</name>
    <dbReference type="NCBI Taxonomy" id="608512"/>
    <lineage>
        <taxon>Eukaryota</taxon>
        <taxon>Viridiplantae</taxon>
        <taxon>Streptophyta</taxon>
        <taxon>Embryophyta</taxon>
        <taxon>Tracheophyta</taxon>
        <taxon>Spermatophyta</taxon>
        <taxon>Magnoliopsida</taxon>
        <taxon>eudicotyledons</taxon>
        <taxon>Gunneridae</taxon>
        <taxon>Pentapetalae</taxon>
        <taxon>asterids</taxon>
        <taxon>lamiids</taxon>
        <taxon>Lamiales</taxon>
        <taxon>Lamiaceae</taxon>
        <taxon>Nepetoideae</taxon>
        <taxon>Elsholtzieae</taxon>
        <taxon>Perilla</taxon>
    </lineage>
</organism>
<comment type="catalytic activity">
    <reaction evidence="1">
        <text>Exonucleolytic cleavage of poly(A) to 5'-AMP.</text>
        <dbReference type="EC" id="3.1.13.4"/>
    </reaction>
</comment>
<dbReference type="InterPro" id="IPR039637">
    <property type="entry name" value="CNOT7/CNOT8/Pop2"/>
</dbReference>
<dbReference type="GO" id="GO:0005737">
    <property type="term" value="C:cytoplasm"/>
    <property type="evidence" value="ECO:0007669"/>
    <property type="project" value="UniProtKB-SubCell"/>
</dbReference>
<dbReference type="AlphaFoldDB" id="A0AAD4P5B0"/>
<proteinExistence type="inferred from homology"/>
<reference evidence="18 19" key="1">
    <citation type="journal article" date="2021" name="Nat. Commun.">
        <title>Incipient diploidization of the medicinal plant Perilla within 10,000 years.</title>
        <authorList>
            <person name="Zhang Y."/>
            <person name="Shen Q."/>
            <person name="Leng L."/>
            <person name="Zhang D."/>
            <person name="Chen S."/>
            <person name="Shi Y."/>
            <person name="Ning Z."/>
            <person name="Chen S."/>
        </authorList>
    </citation>
    <scope>NUCLEOTIDE SEQUENCE [LARGE SCALE GENOMIC DNA]</scope>
    <source>
        <strain evidence="19">cv. PC099</strain>
    </source>
</reference>
<sequence>MVFVPTNDSVEIRDVWSSNLDSEFVSIREITATHRYIGMDTEYPGVVIKPPDEHPRSNNVNFTNMIENVNATKIIQLGLTFMNDQGFPPRFDGKYRVWQFNFREFDIEKDRYVPKSIDLVKRSGIDLNKNRNEGVDACEFSQLLMTCGAVLRDPAASDDSCKWLTFQGGFDFGYLLKMLRGEELRHDKEWFLELMNIYFGEWYDAKHVMMERMPWPPDRRRRLDDLAWFFKINRVGQAHQAGSDSLLTACVFMAQKKMFLDPDGHSGADRYMRVLQDINNSKERE</sequence>
<dbReference type="Gene3D" id="3.30.420.10">
    <property type="entry name" value="Ribonuclease H-like superfamily/Ribonuclease H"/>
    <property type="match status" value="1"/>
</dbReference>
<name>A0AAD4P5B0_PERFH</name>
<keyword evidence="15" id="KW-0804">Transcription</keyword>
<evidence type="ECO:0000313" key="18">
    <source>
        <dbReference type="EMBL" id="KAH6827483.1"/>
    </source>
</evidence>
<keyword evidence="14" id="KW-0805">Transcription regulation</keyword>
<dbReference type="Pfam" id="PF04857">
    <property type="entry name" value="CAF1"/>
    <property type="match status" value="1"/>
</dbReference>
<dbReference type="GO" id="GO:0005634">
    <property type="term" value="C:nucleus"/>
    <property type="evidence" value="ECO:0007669"/>
    <property type="project" value="UniProtKB-SubCell"/>
</dbReference>
<dbReference type="GO" id="GO:0003723">
    <property type="term" value="F:RNA binding"/>
    <property type="evidence" value="ECO:0007669"/>
    <property type="project" value="UniProtKB-KW"/>
</dbReference>
<evidence type="ECO:0000256" key="4">
    <source>
        <dbReference type="ARBA" id="ARBA00004496"/>
    </source>
</evidence>
<keyword evidence="13" id="KW-0694">RNA-binding</keyword>
<comment type="subcellular location">
    <subcellularLocation>
        <location evidence="4">Cytoplasm</location>
    </subcellularLocation>
    <subcellularLocation>
        <location evidence="3">Nucleus</location>
    </subcellularLocation>
</comment>
<gene>
    <name evidence="18" type="ORF">C2S53_005280</name>
</gene>
<evidence type="ECO:0000256" key="17">
    <source>
        <dbReference type="ARBA" id="ARBA00025148"/>
    </source>
</evidence>
<comment type="cofactor">
    <cofactor evidence="2">
        <name>a divalent metal cation</name>
        <dbReference type="ChEBI" id="CHEBI:60240"/>
    </cofactor>
</comment>
<evidence type="ECO:0000256" key="11">
    <source>
        <dbReference type="ARBA" id="ARBA00022801"/>
    </source>
</evidence>
<evidence type="ECO:0000256" key="14">
    <source>
        <dbReference type="ARBA" id="ARBA00023015"/>
    </source>
</evidence>
<evidence type="ECO:0000313" key="19">
    <source>
        <dbReference type="Proteomes" id="UP001190926"/>
    </source>
</evidence>
<evidence type="ECO:0000256" key="6">
    <source>
        <dbReference type="ARBA" id="ARBA00011757"/>
    </source>
</evidence>
<accession>A0AAD4P5B0</accession>
<evidence type="ECO:0000256" key="9">
    <source>
        <dbReference type="ARBA" id="ARBA00022722"/>
    </source>
</evidence>
<evidence type="ECO:0000256" key="16">
    <source>
        <dbReference type="ARBA" id="ARBA00023242"/>
    </source>
</evidence>
<keyword evidence="10" id="KW-0479">Metal-binding</keyword>
<keyword evidence="16" id="KW-0539">Nucleus</keyword>
<dbReference type="GO" id="GO:0004535">
    <property type="term" value="F:poly(A)-specific ribonuclease activity"/>
    <property type="evidence" value="ECO:0007669"/>
    <property type="project" value="UniProtKB-EC"/>
</dbReference>
<comment type="caution">
    <text evidence="18">The sequence shown here is derived from an EMBL/GenBank/DDBJ whole genome shotgun (WGS) entry which is preliminary data.</text>
</comment>
<evidence type="ECO:0000256" key="15">
    <source>
        <dbReference type="ARBA" id="ARBA00023163"/>
    </source>
</evidence>
<evidence type="ECO:0000256" key="2">
    <source>
        <dbReference type="ARBA" id="ARBA00001968"/>
    </source>
</evidence>
<evidence type="ECO:0000256" key="3">
    <source>
        <dbReference type="ARBA" id="ARBA00004123"/>
    </source>
</evidence>
<evidence type="ECO:0000256" key="1">
    <source>
        <dbReference type="ARBA" id="ARBA00001663"/>
    </source>
</evidence>
<dbReference type="SUPFAM" id="SSF53098">
    <property type="entry name" value="Ribonuclease H-like"/>
    <property type="match status" value="1"/>
</dbReference>
<protein>
    <recommendedName>
        <fullName evidence="7">poly(A)-specific ribonuclease</fullName>
        <ecNumber evidence="7">3.1.13.4</ecNumber>
    </recommendedName>
</protein>
<dbReference type="GO" id="GO:0030014">
    <property type="term" value="C:CCR4-NOT complex"/>
    <property type="evidence" value="ECO:0007669"/>
    <property type="project" value="InterPro"/>
</dbReference>
<evidence type="ECO:0000256" key="5">
    <source>
        <dbReference type="ARBA" id="ARBA00008372"/>
    </source>
</evidence>